<keyword evidence="2" id="KW-1185">Reference proteome</keyword>
<name>A0A6A4VBG6_AMPAM</name>
<protein>
    <submittedName>
        <fullName evidence="1">Uncharacterized protein</fullName>
    </submittedName>
</protein>
<organism evidence="1 2">
    <name type="scientific">Amphibalanus amphitrite</name>
    <name type="common">Striped barnacle</name>
    <name type="synonym">Balanus amphitrite</name>
    <dbReference type="NCBI Taxonomy" id="1232801"/>
    <lineage>
        <taxon>Eukaryota</taxon>
        <taxon>Metazoa</taxon>
        <taxon>Ecdysozoa</taxon>
        <taxon>Arthropoda</taxon>
        <taxon>Crustacea</taxon>
        <taxon>Multicrustacea</taxon>
        <taxon>Cirripedia</taxon>
        <taxon>Thoracica</taxon>
        <taxon>Thoracicalcarea</taxon>
        <taxon>Balanomorpha</taxon>
        <taxon>Balanoidea</taxon>
        <taxon>Balanidae</taxon>
        <taxon>Amphibalaninae</taxon>
        <taxon>Amphibalanus</taxon>
    </lineage>
</organism>
<dbReference type="AlphaFoldDB" id="A0A6A4VBG6"/>
<gene>
    <name evidence="1" type="ORF">FJT64_014546</name>
</gene>
<dbReference type="Proteomes" id="UP000440578">
    <property type="component" value="Unassembled WGS sequence"/>
</dbReference>
<dbReference type="EMBL" id="VIIS01002218">
    <property type="protein sequence ID" value="KAF0286971.1"/>
    <property type="molecule type" value="Genomic_DNA"/>
</dbReference>
<accession>A0A6A4VBG6</accession>
<evidence type="ECO:0000313" key="2">
    <source>
        <dbReference type="Proteomes" id="UP000440578"/>
    </source>
</evidence>
<proteinExistence type="predicted"/>
<reference evidence="1 2" key="1">
    <citation type="submission" date="2019-07" db="EMBL/GenBank/DDBJ databases">
        <title>Draft genome assembly of a fouling barnacle, Amphibalanus amphitrite (Darwin, 1854): The first reference genome for Thecostraca.</title>
        <authorList>
            <person name="Kim W."/>
        </authorList>
    </citation>
    <scope>NUCLEOTIDE SEQUENCE [LARGE SCALE GENOMIC DNA]</scope>
    <source>
        <strain evidence="1">SNU_AA5</strain>
        <tissue evidence="1">Soma without cirri and trophi</tissue>
    </source>
</reference>
<sequence length="424" mass="44105">MSAGLGGAVDRTAAALRHTLQVCVGTDGTVAAAALSAACAVSLLCGLCRSRSGGARLRAALPALVAALLLRRRWPALVRLLVVQLLLSAAAGRPARRPLLWTLLSLLLAAAELCWLAARAPLLPALVFATAAAAVVERCAQWRRAAPADSRGPLPPPTPAAAAPQRPVSLWRFVLRPVGSPVHGAGLPVTAGGDQPGAALRACLWLPAVPPLLLLAVLCEWAFPWDALAFHGRSKPVQLLQLISMWTGQQALWLCPLIVLQAAADIILSGSAPLLAWWPAVRSGSVSSLVAALTAPVSEWLRRLLGAGRLTAWLLCALCGAAAAAAGGARLLLWAALLTVCEQLERLSGLPRPAAALAGRLQLASCAPLLQPQLTSLDVYRTWEELQFVPVLLPAVGALSWIMETAASGSGRGHRWAGAAEKAV</sequence>
<comment type="caution">
    <text evidence="1">The sequence shown here is derived from an EMBL/GenBank/DDBJ whole genome shotgun (WGS) entry which is preliminary data.</text>
</comment>
<evidence type="ECO:0000313" key="1">
    <source>
        <dbReference type="EMBL" id="KAF0286971.1"/>
    </source>
</evidence>